<sequence>MNGNSIRVNIPTGLGGNKAYSPNYPSIAVPVQRQLLGAQNPSASEALTLNMAHRSENAHNAEIGHAYSTITDNSTGHRGYDIDAYGNVIPPLHGLKAGPSDYMRVMTMQCQSYLESMGPGVVELSRRMRDPFGAFFSDHDNLCRRYILNKGRARIARHMGYRDWTSFRRNNSNDECKRLLKTNAGKLPDRHGNKSRLLDIVRNEATLEMLFGVDPPLRLNGFEQFIYSDFGIQDMYEALITAGEGERVQLSAIFSFAYKMPV</sequence>
<gene>
    <name evidence="1" type="ORF">BD410DRAFT_787897</name>
</gene>
<reference evidence="1 2" key="1">
    <citation type="submission" date="2018-06" db="EMBL/GenBank/DDBJ databases">
        <title>A transcriptomic atlas of mushroom development highlights an independent origin of complex multicellularity.</title>
        <authorList>
            <consortium name="DOE Joint Genome Institute"/>
            <person name="Krizsan K."/>
            <person name="Almasi E."/>
            <person name="Merenyi Z."/>
            <person name="Sahu N."/>
            <person name="Viragh M."/>
            <person name="Koszo T."/>
            <person name="Mondo S."/>
            <person name="Kiss B."/>
            <person name="Balint B."/>
            <person name="Kues U."/>
            <person name="Barry K."/>
            <person name="Hegedus J.C."/>
            <person name="Henrissat B."/>
            <person name="Johnson J."/>
            <person name="Lipzen A."/>
            <person name="Ohm R."/>
            <person name="Nagy I."/>
            <person name="Pangilinan J."/>
            <person name="Yan J."/>
            <person name="Xiong Y."/>
            <person name="Grigoriev I.V."/>
            <person name="Hibbett D.S."/>
            <person name="Nagy L.G."/>
        </authorList>
    </citation>
    <scope>NUCLEOTIDE SEQUENCE [LARGE SCALE GENOMIC DNA]</scope>
    <source>
        <strain evidence="1 2">SZMC22713</strain>
    </source>
</reference>
<organism evidence="1 2">
    <name type="scientific">Rickenella mellea</name>
    <dbReference type="NCBI Taxonomy" id="50990"/>
    <lineage>
        <taxon>Eukaryota</taxon>
        <taxon>Fungi</taxon>
        <taxon>Dikarya</taxon>
        <taxon>Basidiomycota</taxon>
        <taxon>Agaricomycotina</taxon>
        <taxon>Agaricomycetes</taxon>
        <taxon>Hymenochaetales</taxon>
        <taxon>Rickenellaceae</taxon>
        <taxon>Rickenella</taxon>
    </lineage>
</organism>
<accession>A0A4Y7Q840</accession>
<dbReference type="AlphaFoldDB" id="A0A4Y7Q840"/>
<dbReference type="Proteomes" id="UP000294933">
    <property type="component" value="Unassembled WGS sequence"/>
</dbReference>
<dbReference type="VEuPathDB" id="FungiDB:BD410DRAFT_787897"/>
<evidence type="ECO:0000313" key="1">
    <source>
        <dbReference type="EMBL" id="TDL23069.1"/>
    </source>
</evidence>
<dbReference type="EMBL" id="ML170172">
    <property type="protein sequence ID" value="TDL23069.1"/>
    <property type="molecule type" value="Genomic_DNA"/>
</dbReference>
<name>A0A4Y7Q840_9AGAM</name>
<protein>
    <submittedName>
        <fullName evidence="1">Uncharacterized protein</fullName>
    </submittedName>
</protein>
<evidence type="ECO:0000313" key="2">
    <source>
        <dbReference type="Proteomes" id="UP000294933"/>
    </source>
</evidence>
<proteinExistence type="predicted"/>
<keyword evidence="2" id="KW-1185">Reference proteome</keyword>